<comment type="subcellular location">
    <subcellularLocation>
        <location evidence="1 7">Membrane</location>
        <topology evidence="1 7">Multi-pass membrane protein</topology>
    </subcellularLocation>
</comment>
<keyword evidence="6" id="KW-1015">Disulfide bond</keyword>
<feature type="transmembrane region" description="Helical" evidence="7">
    <location>
        <begin position="53"/>
        <end position="77"/>
    </location>
</feature>
<dbReference type="PRINTS" id="PR00259">
    <property type="entry name" value="TMFOUR"/>
</dbReference>
<feature type="transmembrane region" description="Helical" evidence="7">
    <location>
        <begin position="84"/>
        <end position="109"/>
    </location>
</feature>
<accession>A0AA38HTH3</accession>
<dbReference type="PANTHER" id="PTHR19282:SF521">
    <property type="entry name" value="IP01817P-RELATED"/>
    <property type="match status" value="1"/>
</dbReference>
<comment type="caution">
    <text evidence="8">The sequence shown here is derived from an EMBL/GenBank/DDBJ whole genome shotgun (WGS) entry which is preliminary data.</text>
</comment>
<evidence type="ECO:0000313" key="9">
    <source>
        <dbReference type="Proteomes" id="UP001168821"/>
    </source>
</evidence>
<feature type="transmembrane region" description="Helical" evidence="7">
    <location>
        <begin position="12"/>
        <end position="33"/>
    </location>
</feature>
<evidence type="ECO:0000256" key="1">
    <source>
        <dbReference type="ARBA" id="ARBA00004141"/>
    </source>
</evidence>
<keyword evidence="5 7" id="KW-0472">Membrane</keyword>
<comment type="similarity">
    <text evidence="2 7">Belongs to the tetraspanin (TM4SF) family.</text>
</comment>
<evidence type="ECO:0000256" key="4">
    <source>
        <dbReference type="ARBA" id="ARBA00022989"/>
    </source>
</evidence>
<dbReference type="CDD" id="cd03127">
    <property type="entry name" value="tetraspanin_LEL"/>
    <property type="match status" value="1"/>
</dbReference>
<dbReference type="Gene3D" id="1.10.1450.10">
    <property type="entry name" value="Tetraspanin"/>
    <property type="match status" value="1"/>
</dbReference>
<feature type="transmembrane region" description="Helical" evidence="7">
    <location>
        <begin position="194"/>
        <end position="217"/>
    </location>
</feature>
<dbReference type="InterPro" id="IPR018499">
    <property type="entry name" value="Tetraspanin/Peripherin"/>
</dbReference>
<dbReference type="EMBL" id="JALNTZ010000008">
    <property type="protein sequence ID" value="KAJ3642821.1"/>
    <property type="molecule type" value="Genomic_DNA"/>
</dbReference>
<dbReference type="AlphaFoldDB" id="A0AA38HTH3"/>
<dbReference type="Pfam" id="PF00335">
    <property type="entry name" value="Tetraspanin"/>
    <property type="match status" value="1"/>
</dbReference>
<evidence type="ECO:0000256" key="2">
    <source>
        <dbReference type="ARBA" id="ARBA00006840"/>
    </source>
</evidence>
<name>A0AA38HTH3_9CUCU</name>
<dbReference type="PANTHER" id="PTHR19282">
    <property type="entry name" value="TETRASPANIN"/>
    <property type="match status" value="1"/>
</dbReference>
<reference evidence="8" key="1">
    <citation type="journal article" date="2023" name="G3 (Bethesda)">
        <title>Whole genome assemblies of Zophobas morio and Tenebrio molitor.</title>
        <authorList>
            <person name="Kaur S."/>
            <person name="Stinson S.A."/>
            <person name="diCenzo G.C."/>
        </authorList>
    </citation>
    <scope>NUCLEOTIDE SEQUENCE</scope>
    <source>
        <strain evidence="8">QUZm001</strain>
    </source>
</reference>
<evidence type="ECO:0000256" key="3">
    <source>
        <dbReference type="ARBA" id="ARBA00022692"/>
    </source>
</evidence>
<keyword evidence="9" id="KW-1185">Reference proteome</keyword>
<dbReference type="PIRSF" id="PIRSF002419">
    <property type="entry name" value="Tetraspanin"/>
    <property type="match status" value="1"/>
</dbReference>
<evidence type="ECO:0000256" key="6">
    <source>
        <dbReference type="PIRSR" id="PIRSR002419-1"/>
    </source>
</evidence>
<keyword evidence="3 7" id="KW-0812">Transmembrane</keyword>
<protein>
    <recommendedName>
        <fullName evidence="7">Tetraspanin</fullName>
    </recommendedName>
</protein>
<sequence length="236" mass="26134">MCFIKETIKFAVLAFGIIFLLTGVALVSIGAIYEITFKELSIVIPKSYDQLFFIPHLTVAAGVLITLSTCFGCGGALSNNRYLLFTYAVLLICVFFLQLSIGIFTFLVVHDKEDLSKSVNTTTTEVFQAQNDPRFIDLLQAELHCCGTYGPTFWNETKNLPFPPSCCTSDDCRDVHSQGCQTAVFVFLTEAARVVGIAVLAFSVAEVAGAILTLYMGNLVKHRSRKKYTEVMFEEE</sequence>
<evidence type="ECO:0000313" key="8">
    <source>
        <dbReference type="EMBL" id="KAJ3642821.1"/>
    </source>
</evidence>
<dbReference type="InterPro" id="IPR008952">
    <property type="entry name" value="Tetraspanin_EC2_sf"/>
</dbReference>
<feature type="disulfide bond" evidence="6">
    <location>
        <begin position="145"/>
        <end position="180"/>
    </location>
</feature>
<gene>
    <name evidence="8" type="ORF">Zmor_025574</name>
</gene>
<organism evidence="8 9">
    <name type="scientific">Zophobas morio</name>
    <dbReference type="NCBI Taxonomy" id="2755281"/>
    <lineage>
        <taxon>Eukaryota</taxon>
        <taxon>Metazoa</taxon>
        <taxon>Ecdysozoa</taxon>
        <taxon>Arthropoda</taxon>
        <taxon>Hexapoda</taxon>
        <taxon>Insecta</taxon>
        <taxon>Pterygota</taxon>
        <taxon>Neoptera</taxon>
        <taxon>Endopterygota</taxon>
        <taxon>Coleoptera</taxon>
        <taxon>Polyphaga</taxon>
        <taxon>Cucujiformia</taxon>
        <taxon>Tenebrionidae</taxon>
        <taxon>Zophobas</taxon>
    </lineage>
</organism>
<dbReference type="InterPro" id="IPR000301">
    <property type="entry name" value="Tetraspanin_animals"/>
</dbReference>
<proteinExistence type="inferred from homology"/>
<evidence type="ECO:0000256" key="5">
    <source>
        <dbReference type="ARBA" id="ARBA00023136"/>
    </source>
</evidence>
<dbReference type="Proteomes" id="UP001168821">
    <property type="component" value="Unassembled WGS sequence"/>
</dbReference>
<keyword evidence="4 7" id="KW-1133">Transmembrane helix</keyword>
<dbReference type="GO" id="GO:0005886">
    <property type="term" value="C:plasma membrane"/>
    <property type="evidence" value="ECO:0007669"/>
    <property type="project" value="TreeGrafter"/>
</dbReference>
<feature type="disulfide bond" evidence="6">
    <location>
        <begin position="146"/>
        <end position="167"/>
    </location>
</feature>
<dbReference type="SUPFAM" id="SSF48652">
    <property type="entry name" value="Tetraspanin"/>
    <property type="match status" value="1"/>
</dbReference>
<evidence type="ECO:0000256" key="7">
    <source>
        <dbReference type="RuleBase" id="RU361218"/>
    </source>
</evidence>